<proteinExistence type="predicted"/>
<evidence type="ECO:0000313" key="1">
    <source>
        <dbReference type="EMBL" id="AUX10146.1"/>
    </source>
</evidence>
<sequence>MATTQIYYRIIRLVYVMPTIRVREWTKDRIEEIRNRESHSSHDSVIKSLLKDRELAKFASPQQDEPELSTPDLERNVDKEFESLTVFSELQAPEDGIIFLWCPQCVSEIAHLTVEDRVNITQIELGCQNCLHRLDQHALVAIEIGYPIEQKLVEEAVEADLKRCVVDYWDRTLESTSEQSSEAADVEDLVWAIDQYCKEFNWACSTEYPAVSIQAGRRYRDEVTGETLEVLELVSADNNQINSYRIRRFESASADSNGVDPEVLSADEVVELIADRRLTVIEDG</sequence>
<keyword evidence="2" id="KW-1185">Reference proteome</keyword>
<dbReference type="Proteomes" id="UP000263012">
    <property type="component" value="Chromosome"/>
</dbReference>
<gene>
    <name evidence="1" type="ORF">AArcSl_2525</name>
</gene>
<dbReference type="AlphaFoldDB" id="A0A343TM24"/>
<accession>A0A343TM24</accession>
<protein>
    <submittedName>
        <fullName evidence="1">Uncharacterized protein</fullName>
    </submittedName>
</protein>
<evidence type="ECO:0000313" key="2">
    <source>
        <dbReference type="Proteomes" id="UP000263012"/>
    </source>
</evidence>
<reference evidence="2" key="1">
    <citation type="submission" date="2017-11" db="EMBL/GenBank/DDBJ databases">
        <title>Phenotypic and genomic properties of facultatively anaerobic sulfur-reducing natronoarchaea from hypersaline soda lakes.</title>
        <authorList>
            <person name="Sorokin D.Y."/>
            <person name="Kublanov I.V."/>
            <person name="Roman P."/>
            <person name="Sinninghe Damste J.S."/>
            <person name="Golyshin P.N."/>
            <person name="Rojo D."/>
            <person name="Ciordia S."/>
            <person name="Mena M.D.C."/>
            <person name="Ferrer M."/>
            <person name="Messina E."/>
            <person name="Smedile F."/>
            <person name="La Spada G."/>
            <person name="La Cono V."/>
            <person name="Yakimov M.M."/>
        </authorList>
    </citation>
    <scope>NUCLEOTIDE SEQUENCE [LARGE SCALE GENOMIC DNA]</scope>
    <source>
        <strain evidence="2">AArc-Sl</strain>
    </source>
</reference>
<dbReference type="KEGG" id="hdf:AArcSl_2525"/>
<dbReference type="EMBL" id="CP025066">
    <property type="protein sequence ID" value="AUX10146.1"/>
    <property type="molecule type" value="Genomic_DNA"/>
</dbReference>
<organism evidence="1 2">
    <name type="scientific">Halalkaliarchaeum desulfuricum</name>
    <dbReference type="NCBI Taxonomy" id="2055893"/>
    <lineage>
        <taxon>Archaea</taxon>
        <taxon>Methanobacteriati</taxon>
        <taxon>Methanobacteriota</taxon>
        <taxon>Stenosarchaea group</taxon>
        <taxon>Halobacteria</taxon>
        <taxon>Halobacteriales</taxon>
        <taxon>Haloferacaceae</taxon>
        <taxon>Halalkaliarchaeum</taxon>
    </lineage>
</organism>
<name>A0A343TM24_9EURY</name>